<dbReference type="Gene3D" id="2.30.30.40">
    <property type="entry name" value="SH3 Domains"/>
    <property type="match status" value="1"/>
</dbReference>
<dbReference type="RefSeq" id="WP_251411773.1">
    <property type="nucleotide sequence ID" value="NZ_JAMQGM010000017.1"/>
</dbReference>
<dbReference type="Proteomes" id="UP001167160">
    <property type="component" value="Unassembled WGS sequence"/>
</dbReference>
<keyword evidence="4" id="KW-1185">Reference proteome</keyword>
<evidence type="ECO:0008006" key="5">
    <source>
        <dbReference type="Google" id="ProtNLM"/>
    </source>
</evidence>
<keyword evidence="2" id="KW-0732">Signal</keyword>
<evidence type="ECO:0000313" key="3">
    <source>
        <dbReference type="EMBL" id="MCM2577265.1"/>
    </source>
</evidence>
<evidence type="ECO:0000256" key="1">
    <source>
        <dbReference type="SAM" id="MobiDB-lite"/>
    </source>
</evidence>
<gene>
    <name evidence="3" type="ORF">M1E25_07855</name>
</gene>
<name>A0ABT0X4T7_9ACTN</name>
<dbReference type="EMBL" id="JAMQGM010000017">
    <property type="protein sequence ID" value="MCM2577265.1"/>
    <property type="molecule type" value="Genomic_DNA"/>
</dbReference>
<sequence>MKKHYGMRLGAAVLAALALTGGGATVAHAEDGPGADHYGSKAIVVRGDHNQVVMGDENVVGRDNVSSSGHSDTGIGGEEAGTPAVPYGTVISPTGVVLRAGPTTASAAVGSLAYDAQVGLDCKVHGQNVDGNDLWYRIRGQAAWVTARYVANTGTVPFCPTGDEEIPGSAPVGTTDANGPVG</sequence>
<protein>
    <recommendedName>
        <fullName evidence="5">SH3 domain-containing protein</fullName>
    </recommendedName>
</protein>
<proteinExistence type="predicted"/>
<accession>A0ABT0X4T7</accession>
<feature type="region of interest" description="Disordered" evidence="1">
    <location>
        <begin position="161"/>
        <end position="182"/>
    </location>
</feature>
<organism evidence="3 4">
    <name type="scientific">Streptomyces meridianus</name>
    <dbReference type="NCBI Taxonomy" id="2938945"/>
    <lineage>
        <taxon>Bacteria</taxon>
        <taxon>Bacillati</taxon>
        <taxon>Actinomycetota</taxon>
        <taxon>Actinomycetes</taxon>
        <taxon>Kitasatosporales</taxon>
        <taxon>Streptomycetaceae</taxon>
        <taxon>Streptomyces</taxon>
    </lineage>
</organism>
<feature type="region of interest" description="Disordered" evidence="1">
    <location>
        <begin position="60"/>
        <end position="81"/>
    </location>
</feature>
<evidence type="ECO:0000256" key="2">
    <source>
        <dbReference type="SAM" id="SignalP"/>
    </source>
</evidence>
<feature type="chain" id="PRO_5046037726" description="SH3 domain-containing protein" evidence="2">
    <location>
        <begin position="30"/>
        <end position="182"/>
    </location>
</feature>
<feature type="signal peptide" evidence="2">
    <location>
        <begin position="1"/>
        <end position="29"/>
    </location>
</feature>
<reference evidence="3" key="1">
    <citation type="journal article" date="2023" name="Int. J. Syst. Evol. Microbiol.">
        <title>Streptomyces meridianus sp. nov. isolated from brackish water of the Tagus estuary in Alcochete, Portugal.</title>
        <authorList>
            <person name="Santos J.D.N."/>
            <person name="Klimek D."/>
            <person name="Calusinska M."/>
            <person name="Lobo Da Cunha A."/>
            <person name="Catita J."/>
            <person name="Goncalves H."/>
            <person name="Gonzalez I."/>
            <person name="Reyes F."/>
            <person name="Lage O.M."/>
        </authorList>
    </citation>
    <scope>NUCLEOTIDE SEQUENCE</scope>
    <source>
        <strain evidence="3">MTZ3.1</strain>
    </source>
</reference>
<comment type="caution">
    <text evidence="3">The sequence shown here is derived from an EMBL/GenBank/DDBJ whole genome shotgun (WGS) entry which is preliminary data.</text>
</comment>
<evidence type="ECO:0000313" key="4">
    <source>
        <dbReference type="Proteomes" id="UP001167160"/>
    </source>
</evidence>